<sequence>MVYTAHIVDVPGGVKKLKFKWVEVIEYTVRVVDVHALCGCAELIEYAVYTTEKVGDTQRGCVKEQLGTPRTSWTCMDALSTREGLMSRWSGSGKDKLPLLTEYTVHTPPGTSTTCGCVPPYLDVHCALDHLDKFMDVDVSGVIVYTMHVMDVHRCVEVIEYTKVIKYTVHIKIHGLHEFVQVIQYTVHIKGTPHTSWTCTNV</sequence>
<reference evidence="1" key="1">
    <citation type="submission" date="2020-11" db="EMBL/GenBank/DDBJ databases">
        <authorList>
            <consortium name="DOE Joint Genome Institute"/>
            <person name="Ahrendt S."/>
            <person name="Riley R."/>
            <person name="Andreopoulos W."/>
            <person name="Labutti K."/>
            <person name="Pangilinan J."/>
            <person name="Ruiz-Duenas F.J."/>
            <person name="Barrasa J.M."/>
            <person name="Sanchez-Garcia M."/>
            <person name="Camarero S."/>
            <person name="Miyauchi S."/>
            <person name="Serrano A."/>
            <person name="Linde D."/>
            <person name="Babiker R."/>
            <person name="Drula E."/>
            <person name="Ayuso-Fernandez I."/>
            <person name="Pacheco R."/>
            <person name="Padilla G."/>
            <person name="Ferreira P."/>
            <person name="Barriuso J."/>
            <person name="Kellner H."/>
            <person name="Castanera R."/>
            <person name="Alfaro M."/>
            <person name="Ramirez L."/>
            <person name="Pisabarro A.G."/>
            <person name="Kuo A."/>
            <person name="Tritt A."/>
            <person name="Lipzen A."/>
            <person name="He G."/>
            <person name="Yan M."/>
            <person name="Ng V."/>
            <person name="Cullen D."/>
            <person name="Martin F."/>
            <person name="Rosso M.-N."/>
            <person name="Henrissat B."/>
            <person name="Hibbett D."/>
            <person name="Martinez A.T."/>
            <person name="Grigoriev I.V."/>
        </authorList>
    </citation>
    <scope>NUCLEOTIDE SEQUENCE</scope>
    <source>
        <strain evidence="1">AH 40177</strain>
    </source>
</reference>
<dbReference type="AlphaFoldDB" id="A0A9P5PB43"/>
<dbReference type="EMBL" id="JADNRY010000261">
    <property type="protein sequence ID" value="KAF9060071.1"/>
    <property type="molecule type" value="Genomic_DNA"/>
</dbReference>
<protein>
    <submittedName>
        <fullName evidence="1">Uncharacterized protein</fullName>
    </submittedName>
</protein>
<organism evidence="1 2">
    <name type="scientific">Rhodocollybia butyracea</name>
    <dbReference type="NCBI Taxonomy" id="206335"/>
    <lineage>
        <taxon>Eukaryota</taxon>
        <taxon>Fungi</taxon>
        <taxon>Dikarya</taxon>
        <taxon>Basidiomycota</taxon>
        <taxon>Agaricomycotina</taxon>
        <taxon>Agaricomycetes</taxon>
        <taxon>Agaricomycetidae</taxon>
        <taxon>Agaricales</taxon>
        <taxon>Marasmiineae</taxon>
        <taxon>Omphalotaceae</taxon>
        <taxon>Rhodocollybia</taxon>
    </lineage>
</organism>
<accession>A0A9P5PB43</accession>
<proteinExistence type="predicted"/>
<dbReference type="Proteomes" id="UP000772434">
    <property type="component" value="Unassembled WGS sequence"/>
</dbReference>
<gene>
    <name evidence="1" type="ORF">BDP27DRAFT_1370846</name>
</gene>
<comment type="caution">
    <text evidence="1">The sequence shown here is derived from an EMBL/GenBank/DDBJ whole genome shotgun (WGS) entry which is preliminary data.</text>
</comment>
<keyword evidence="2" id="KW-1185">Reference proteome</keyword>
<evidence type="ECO:0000313" key="1">
    <source>
        <dbReference type="EMBL" id="KAF9060071.1"/>
    </source>
</evidence>
<evidence type="ECO:0000313" key="2">
    <source>
        <dbReference type="Proteomes" id="UP000772434"/>
    </source>
</evidence>
<name>A0A9P5PB43_9AGAR</name>